<gene>
    <name evidence="2" type="ORF">F6I34_03445</name>
</gene>
<dbReference type="InterPro" id="IPR016181">
    <property type="entry name" value="Acyl_CoA_acyltransferase"/>
</dbReference>
<comment type="caution">
    <text evidence="2">The sequence shown here is derived from an EMBL/GenBank/DDBJ whole genome shotgun (WGS) entry which is preliminary data.</text>
</comment>
<dbReference type="EMBL" id="VYVN01000005">
    <property type="protein sequence ID" value="KAA9241156.1"/>
    <property type="molecule type" value="Genomic_DNA"/>
</dbReference>
<dbReference type="RefSeq" id="WP_111822051.1">
    <property type="nucleotide sequence ID" value="NZ_QMGY01000003.1"/>
</dbReference>
<sequence>MMQIRPVKREDSQALADIYRYYVEETTFTFEEVPPTSEEMAERILSIAQDFPYYVACNDQGQVLAYAYAHPFHERSAYRYSAEISIYSQVNKSEKGLGTALYQTVERDLKAKGIKTILALVTADNQVSINFHQKNGYQLVGHLHQVGYKFDQWLDTVYLEKHI</sequence>
<evidence type="ECO:0000259" key="1">
    <source>
        <dbReference type="PROSITE" id="PS51186"/>
    </source>
</evidence>
<reference evidence="3" key="1">
    <citation type="submission" date="2019-09" db="EMBL/GenBank/DDBJ databases">
        <title>Draft genome sequence assemblies of isolates from the urinary tract.</title>
        <authorList>
            <person name="Mores C.R."/>
            <person name="Putonti C."/>
            <person name="Wolfe A.J."/>
        </authorList>
    </citation>
    <scope>NUCLEOTIDE SEQUENCE [LARGE SCALE GENOMIC DNA]</scope>
    <source>
        <strain evidence="3">UMB8614</strain>
    </source>
</reference>
<accession>A0A5N1BN71</accession>
<dbReference type="Pfam" id="PF13420">
    <property type="entry name" value="Acetyltransf_4"/>
    <property type="match status" value="1"/>
</dbReference>
<dbReference type="Proteomes" id="UP000326476">
    <property type="component" value="Unassembled WGS sequence"/>
</dbReference>
<protein>
    <submittedName>
        <fullName evidence="2">N-acetyltransferase family protein</fullName>
    </submittedName>
</protein>
<evidence type="ECO:0000313" key="3">
    <source>
        <dbReference type="Proteomes" id="UP000326476"/>
    </source>
</evidence>
<dbReference type="AlphaFoldDB" id="A0A5N1BN71"/>
<dbReference type="PANTHER" id="PTHR43072:SF8">
    <property type="entry name" value="ACYLTRANSFERASE FABY-RELATED"/>
    <property type="match status" value="1"/>
</dbReference>
<proteinExistence type="predicted"/>
<dbReference type="Gene3D" id="3.40.630.30">
    <property type="match status" value="1"/>
</dbReference>
<dbReference type="PROSITE" id="PS51186">
    <property type="entry name" value="GNAT"/>
    <property type="match status" value="1"/>
</dbReference>
<dbReference type="InterPro" id="IPR000182">
    <property type="entry name" value="GNAT_dom"/>
</dbReference>
<evidence type="ECO:0000313" key="2">
    <source>
        <dbReference type="EMBL" id="KAA9241156.1"/>
    </source>
</evidence>
<dbReference type="PANTHER" id="PTHR43072">
    <property type="entry name" value="N-ACETYLTRANSFERASE"/>
    <property type="match status" value="1"/>
</dbReference>
<dbReference type="CDD" id="cd04301">
    <property type="entry name" value="NAT_SF"/>
    <property type="match status" value="1"/>
</dbReference>
<keyword evidence="3" id="KW-1185">Reference proteome</keyword>
<dbReference type="GO" id="GO:0016747">
    <property type="term" value="F:acyltransferase activity, transferring groups other than amino-acyl groups"/>
    <property type="evidence" value="ECO:0007669"/>
    <property type="project" value="InterPro"/>
</dbReference>
<organism evidence="2 3">
    <name type="scientific">Aerococcus tenax</name>
    <dbReference type="NCBI Taxonomy" id="3078812"/>
    <lineage>
        <taxon>Bacteria</taxon>
        <taxon>Bacillati</taxon>
        <taxon>Bacillota</taxon>
        <taxon>Bacilli</taxon>
        <taxon>Lactobacillales</taxon>
        <taxon>Aerococcaceae</taxon>
        <taxon>Aerococcus</taxon>
    </lineage>
</organism>
<feature type="domain" description="N-acetyltransferase" evidence="1">
    <location>
        <begin position="2"/>
        <end position="163"/>
    </location>
</feature>
<name>A0A5N1BN71_9LACT</name>
<dbReference type="SUPFAM" id="SSF55729">
    <property type="entry name" value="Acyl-CoA N-acyltransferases (Nat)"/>
    <property type="match status" value="1"/>
</dbReference>